<dbReference type="PANTHER" id="PTHR31272:SF4">
    <property type="entry name" value="CYTOCHROME C-TYPE BIOGENESIS PROTEIN HI_1454-RELATED"/>
    <property type="match status" value="1"/>
</dbReference>
<evidence type="ECO:0000313" key="9">
    <source>
        <dbReference type="Proteomes" id="UP000179069"/>
    </source>
</evidence>
<evidence type="ECO:0000256" key="6">
    <source>
        <dbReference type="SAM" id="Phobius"/>
    </source>
</evidence>
<keyword evidence="4 6" id="KW-1133">Transmembrane helix</keyword>
<organism evidence="8 9">
    <name type="scientific">Candidatus Chisholmbacteria bacterium RIFCSPHIGHO2_01_FULL_49_18</name>
    <dbReference type="NCBI Taxonomy" id="1797590"/>
    <lineage>
        <taxon>Bacteria</taxon>
        <taxon>Candidatus Chisholmiibacteriota</taxon>
    </lineage>
</organism>
<evidence type="ECO:0000256" key="3">
    <source>
        <dbReference type="ARBA" id="ARBA00022692"/>
    </source>
</evidence>
<gene>
    <name evidence="8" type="ORF">A2785_00535</name>
</gene>
<sequence length="247" mass="26250">MPISLIAAFFGGLVSLLSPCSAMMLPAYFAASFHQKEKILAATVVFAAGLLLVLIPLGFGAFWLASLLVYDRRAISMVVGILLAVAGLLVLTGYHLPFPKLSIAPFPKQGSGGYISALSLGMVSGLGSSACIGPIFGAIITLAAAETNSVGVLLLLLAYTAGLTVPLFFFSYAVEKNAVSVRKILRGKVLKIGSQQIHSSNLLAGLLLLLIAYIFLRYQGSLGRMPIFTQTGLLDWYFDVQDKLFTL</sequence>
<feature type="transmembrane region" description="Helical" evidence="6">
    <location>
        <begin position="152"/>
        <end position="174"/>
    </location>
</feature>
<evidence type="ECO:0000256" key="5">
    <source>
        <dbReference type="ARBA" id="ARBA00023136"/>
    </source>
</evidence>
<name>A0A1G1VPP8_9BACT</name>
<dbReference type="Pfam" id="PF02683">
    <property type="entry name" value="DsbD_TM"/>
    <property type="match status" value="1"/>
</dbReference>
<comment type="caution">
    <text evidence="8">The sequence shown here is derived from an EMBL/GenBank/DDBJ whole genome shotgun (WGS) entry which is preliminary data.</text>
</comment>
<evidence type="ECO:0000259" key="7">
    <source>
        <dbReference type="Pfam" id="PF02683"/>
    </source>
</evidence>
<feature type="transmembrane region" description="Helical" evidence="6">
    <location>
        <begin position="38"/>
        <end position="62"/>
    </location>
</feature>
<dbReference type="PANTHER" id="PTHR31272">
    <property type="entry name" value="CYTOCHROME C-TYPE BIOGENESIS PROTEIN HI_1454-RELATED"/>
    <property type="match status" value="1"/>
</dbReference>
<accession>A0A1G1VPP8</accession>
<evidence type="ECO:0000256" key="2">
    <source>
        <dbReference type="ARBA" id="ARBA00006143"/>
    </source>
</evidence>
<evidence type="ECO:0000313" key="8">
    <source>
        <dbReference type="EMBL" id="OGY17343.1"/>
    </source>
</evidence>
<comment type="similarity">
    <text evidence="2">Belongs to the DsbD family.</text>
</comment>
<dbReference type="InterPro" id="IPR051790">
    <property type="entry name" value="Cytochrome_c-biogenesis_DsbD"/>
</dbReference>
<keyword evidence="5 6" id="KW-0472">Membrane</keyword>
<comment type="subcellular location">
    <subcellularLocation>
        <location evidence="1">Membrane</location>
        <topology evidence="1">Multi-pass membrane protein</topology>
    </subcellularLocation>
</comment>
<feature type="transmembrane region" description="Helical" evidence="6">
    <location>
        <begin position="197"/>
        <end position="216"/>
    </location>
</feature>
<dbReference type="Proteomes" id="UP000179069">
    <property type="component" value="Unassembled WGS sequence"/>
</dbReference>
<dbReference type="GO" id="GO:0016020">
    <property type="term" value="C:membrane"/>
    <property type="evidence" value="ECO:0007669"/>
    <property type="project" value="UniProtKB-SubCell"/>
</dbReference>
<feature type="domain" description="Cytochrome C biogenesis protein transmembrane" evidence="7">
    <location>
        <begin position="5"/>
        <end position="176"/>
    </location>
</feature>
<dbReference type="EMBL" id="MHCI01000003">
    <property type="protein sequence ID" value="OGY17343.1"/>
    <property type="molecule type" value="Genomic_DNA"/>
</dbReference>
<protein>
    <recommendedName>
        <fullName evidence="7">Cytochrome C biogenesis protein transmembrane domain-containing protein</fullName>
    </recommendedName>
</protein>
<reference evidence="8 9" key="1">
    <citation type="journal article" date="2016" name="Nat. Commun.">
        <title>Thousands of microbial genomes shed light on interconnected biogeochemical processes in an aquifer system.</title>
        <authorList>
            <person name="Anantharaman K."/>
            <person name="Brown C.T."/>
            <person name="Hug L.A."/>
            <person name="Sharon I."/>
            <person name="Castelle C.J."/>
            <person name="Probst A.J."/>
            <person name="Thomas B.C."/>
            <person name="Singh A."/>
            <person name="Wilkins M.J."/>
            <person name="Karaoz U."/>
            <person name="Brodie E.L."/>
            <person name="Williams K.H."/>
            <person name="Hubbard S.S."/>
            <person name="Banfield J.F."/>
        </authorList>
    </citation>
    <scope>NUCLEOTIDE SEQUENCE [LARGE SCALE GENOMIC DNA]</scope>
</reference>
<dbReference type="GO" id="GO:0017004">
    <property type="term" value="P:cytochrome complex assembly"/>
    <property type="evidence" value="ECO:0007669"/>
    <property type="project" value="InterPro"/>
</dbReference>
<dbReference type="InterPro" id="IPR003834">
    <property type="entry name" value="Cyt_c_assmbl_TM_dom"/>
</dbReference>
<dbReference type="AlphaFoldDB" id="A0A1G1VPP8"/>
<feature type="transmembrane region" description="Helical" evidence="6">
    <location>
        <begin position="114"/>
        <end position="140"/>
    </location>
</feature>
<keyword evidence="3 6" id="KW-0812">Transmembrane</keyword>
<evidence type="ECO:0000256" key="1">
    <source>
        <dbReference type="ARBA" id="ARBA00004141"/>
    </source>
</evidence>
<evidence type="ECO:0000256" key="4">
    <source>
        <dbReference type="ARBA" id="ARBA00022989"/>
    </source>
</evidence>
<feature type="transmembrane region" description="Helical" evidence="6">
    <location>
        <begin position="74"/>
        <end position="94"/>
    </location>
</feature>
<proteinExistence type="inferred from homology"/>